<evidence type="ECO:0000313" key="2">
    <source>
        <dbReference type="Proteomes" id="UP001281147"/>
    </source>
</evidence>
<proteinExistence type="predicted"/>
<keyword evidence="2" id="KW-1185">Reference proteome</keyword>
<organism evidence="1 2">
    <name type="scientific">Vermiconidia calcicola</name>
    <dbReference type="NCBI Taxonomy" id="1690605"/>
    <lineage>
        <taxon>Eukaryota</taxon>
        <taxon>Fungi</taxon>
        <taxon>Dikarya</taxon>
        <taxon>Ascomycota</taxon>
        <taxon>Pezizomycotina</taxon>
        <taxon>Dothideomycetes</taxon>
        <taxon>Dothideomycetidae</taxon>
        <taxon>Mycosphaerellales</taxon>
        <taxon>Extremaceae</taxon>
        <taxon>Vermiconidia</taxon>
    </lineage>
</organism>
<gene>
    <name evidence="1" type="ORF">LTR37_007889</name>
</gene>
<sequence length="229" mass="25913">MDRPAFDARKLYNQEEFSDVLVKFGDSQVYCHKIILCNASEVFKEHFKALGEASDQPRLGHAAEGQAMEGPPVQTAREVVKLQDRPEAVEALLKAIYDHEYTGSIALGPWEDLRYHMDVYAVAHKYRIRCLALVAWTAAKNRVHAINVSGDCDIDKAVEHITWAVKHKTCCPEFRVLMKLLVREHRTALWAKPAFRVLLEDKRGRAFADDLAWDILLDGVHACSRASSA</sequence>
<protein>
    <submittedName>
        <fullName evidence="1">Uncharacterized protein</fullName>
    </submittedName>
</protein>
<name>A0ACC3NCA5_9PEZI</name>
<reference evidence="1" key="1">
    <citation type="submission" date="2023-07" db="EMBL/GenBank/DDBJ databases">
        <title>Black Yeasts Isolated from many extreme environments.</title>
        <authorList>
            <person name="Coleine C."/>
            <person name="Stajich J.E."/>
            <person name="Selbmann L."/>
        </authorList>
    </citation>
    <scope>NUCLEOTIDE SEQUENCE</scope>
    <source>
        <strain evidence="1">CCFEE 5714</strain>
    </source>
</reference>
<accession>A0ACC3NCA5</accession>
<comment type="caution">
    <text evidence="1">The sequence shown here is derived from an EMBL/GenBank/DDBJ whole genome shotgun (WGS) entry which is preliminary data.</text>
</comment>
<dbReference type="EMBL" id="JAUTXU010000056">
    <property type="protein sequence ID" value="KAK3714303.1"/>
    <property type="molecule type" value="Genomic_DNA"/>
</dbReference>
<dbReference type="Proteomes" id="UP001281147">
    <property type="component" value="Unassembled WGS sequence"/>
</dbReference>
<evidence type="ECO:0000313" key="1">
    <source>
        <dbReference type="EMBL" id="KAK3714303.1"/>
    </source>
</evidence>